<keyword evidence="4" id="KW-1185">Reference proteome</keyword>
<protein>
    <submittedName>
        <fullName evidence="3">Glycosyl transferase</fullName>
    </submittedName>
</protein>
<dbReference type="InterPro" id="IPR029044">
    <property type="entry name" value="Nucleotide-diphossugar_trans"/>
</dbReference>
<accession>A0ABQ1JV38</accession>
<keyword evidence="1" id="KW-1133">Transmembrane helix</keyword>
<feature type="transmembrane region" description="Helical" evidence="1">
    <location>
        <begin position="247"/>
        <end position="269"/>
    </location>
</feature>
<evidence type="ECO:0000256" key="1">
    <source>
        <dbReference type="SAM" id="Phobius"/>
    </source>
</evidence>
<evidence type="ECO:0000259" key="2">
    <source>
        <dbReference type="Pfam" id="PF00535"/>
    </source>
</evidence>
<keyword evidence="1" id="KW-0812">Transmembrane</keyword>
<dbReference type="GO" id="GO:0016740">
    <property type="term" value="F:transferase activity"/>
    <property type="evidence" value="ECO:0007669"/>
    <property type="project" value="UniProtKB-KW"/>
</dbReference>
<dbReference type="SUPFAM" id="SSF53448">
    <property type="entry name" value="Nucleotide-diphospho-sugar transferases"/>
    <property type="match status" value="1"/>
</dbReference>
<evidence type="ECO:0000313" key="3">
    <source>
        <dbReference type="EMBL" id="GGB75316.1"/>
    </source>
</evidence>
<dbReference type="InterPro" id="IPR001173">
    <property type="entry name" value="Glyco_trans_2-like"/>
</dbReference>
<dbReference type="Gene3D" id="3.90.550.10">
    <property type="entry name" value="Spore Coat Polysaccharide Biosynthesis Protein SpsA, Chain A"/>
    <property type="match status" value="1"/>
</dbReference>
<evidence type="ECO:0000313" key="4">
    <source>
        <dbReference type="Proteomes" id="UP000628854"/>
    </source>
</evidence>
<dbReference type="RefSeq" id="WP_084391793.1">
    <property type="nucleotide sequence ID" value="NZ_BMKF01000002.1"/>
</dbReference>
<keyword evidence="1" id="KW-0472">Membrane</keyword>
<name>A0ABQ1JV38_9PROT</name>
<reference evidence="4" key="1">
    <citation type="journal article" date="2019" name="Int. J. Syst. Evol. Microbiol.">
        <title>The Global Catalogue of Microorganisms (GCM) 10K type strain sequencing project: providing services to taxonomists for standard genome sequencing and annotation.</title>
        <authorList>
            <consortium name="The Broad Institute Genomics Platform"/>
            <consortium name="The Broad Institute Genome Sequencing Center for Infectious Disease"/>
            <person name="Wu L."/>
            <person name="Ma J."/>
        </authorList>
    </citation>
    <scope>NUCLEOTIDE SEQUENCE [LARGE SCALE GENOMIC DNA]</scope>
    <source>
        <strain evidence="4">CGMCC 1.15928</strain>
    </source>
</reference>
<sequence>MPHTLDASIIIVNYNGGDLIQAAIDHLQAQTCAPKEVIIVDNASTDGSADRLDLGHLPNAKLLRMSENLGFAAGNNVAARQATGKWLILLNPDTEPHPDWLSQLSAAADRHPEAKLFASAQISAEDHSILDGTGDCYSAFGFPWRGGFEYPRSAMPGEGECFSPCGASAMIDRDTFLSAGGFDETYFCYCEDVDLGYRLRLQGEHCIFIPSAIILHHGSAISGRRSDFTVRLGTRNRLTTYLKNTPLIALIATLPGHILLTLYLYLSALGKPRAASIRRGLGEALARLPQTMKARRAVQKSRKLSSLDIARAMNWNPIALHRRQPHVWASGTIVSDKHQL</sequence>
<feature type="domain" description="Glycosyltransferase 2-like" evidence="2">
    <location>
        <begin position="8"/>
        <end position="113"/>
    </location>
</feature>
<dbReference type="PANTHER" id="PTHR43179">
    <property type="entry name" value="RHAMNOSYLTRANSFERASE WBBL"/>
    <property type="match status" value="1"/>
</dbReference>
<keyword evidence="3" id="KW-0808">Transferase</keyword>
<dbReference type="Pfam" id="PF00535">
    <property type="entry name" value="Glycos_transf_2"/>
    <property type="match status" value="1"/>
</dbReference>
<dbReference type="EMBL" id="BMKF01000002">
    <property type="protein sequence ID" value="GGB75316.1"/>
    <property type="molecule type" value="Genomic_DNA"/>
</dbReference>
<proteinExistence type="predicted"/>
<organism evidence="3 4">
    <name type="scientific">Henriciella pelagia</name>
    <dbReference type="NCBI Taxonomy" id="1977912"/>
    <lineage>
        <taxon>Bacteria</taxon>
        <taxon>Pseudomonadati</taxon>
        <taxon>Pseudomonadota</taxon>
        <taxon>Alphaproteobacteria</taxon>
        <taxon>Hyphomonadales</taxon>
        <taxon>Hyphomonadaceae</taxon>
        <taxon>Henriciella</taxon>
    </lineage>
</organism>
<dbReference type="Proteomes" id="UP000628854">
    <property type="component" value="Unassembled WGS sequence"/>
</dbReference>
<gene>
    <name evidence="3" type="ORF">GCM10011503_25010</name>
</gene>
<dbReference type="PANTHER" id="PTHR43179:SF11">
    <property type="entry name" value="GLYCOSYL TRANSFERASE"/>
    <property type="match status" value="1"/>
</dbReference>
<comment type="caution">
    <text evidence="3">The sequence shown here is derived from an EMBL/GenBank/DDBJ whole genome shotgun (WGS) entry which is preliminary data.</text>
</comment>
<dbReference type="CDD" id="cd04186">
    <property type="entry name" value="GT_2_like_c"/>
    <property type="match status" value="1"/>
</dbReference>